<organism evidence="1 2">
    <name type="scientific">Deinococcus gobiensis (strain DSM 21396 / JCM 16679 / CGMCC 1.7299 / I-0)</name>
    <dbReference type="NCBI Taxonomy" id="745776"/>
    <lineage>
        <taxon>Bacteria</taxon>
        <taxon>Thermotogati</taxon>
        <taxon>Deinococcota</taxon>
        <taxon>Deinococci</taxon>
        <taxon>Deinococcales</taxon>
        <taxon>Deinococcaceae</taxon>
        <taxon>Deinococcus</taxon>
    </lineage>
</organism>
<keyword evidence="1" id="KW-0614">Plasmid</keyword>
<dbReference type="PATRIC" id="fig|745776.4.peg.3939"/>
<reference evidence="1 2" key="1">
    <citation type="journal article" date="2012" name="PLoS ONE">
        <title>Genome sequence and transcriptome analysis of the radioresistant bacterium Deinococcus gobiensis: insights into the extreme environmental adaptations.</title>
        <authorList>
            <person name="Yuan M."/>
            <person name="Chen M."/>
            <person name="Zhang W."/>
            <person name="Lu W."/>
            <person name="Wang J."/>
            <person name="Yang M."/>
            <person name="Zhao P."/>
            <person name="Tang R."/>
            <person name="Li X."/>
            <person name="Hao Y."/>
            <person name="Zhou Z."/>
            <person name="Zhan Y."/>
            <person name="Yu H."/>
            <person name="Teng C."/>
            <person name="Yan Y."/>
            <person name="Ping S."/>
            <person name="Wang Y."/>
            <person name="Lin M."/>
        </authorList>
    </citation>
    <scope>NUCLEOTIDE SEQUENCE [LARGE SCALE GENOMIC DNA]</scope>
    <source>
        <strain evidence="2">DSM 21396 / JCM 16679 / CGMCC 1.7299 / I-0</strain>
        <plasmid evidence="1">P3</plasmid>
    </source>
</reference>
<proteinExistence type="predicted"/>
<dbReference type="KEGG" id="dgo:DGo_PC0193"/>
<evidence type="ECO:0000313" key="1">
    <source>
        <dbReference type="EMBL" id="AFD27985.1"/>
    </source>
</evidence>
<gene>
    <name evidence="1" type="ordered locus">DGo_PC0193</name>
</gene>
<protein>
    <submittedName>
        <fullName evidence="1">Redoxin</fullName>
    </submittedName>
</protein>
<sequence length="23" mass="2486">MDRGGLTRERLNMGLETIGVPGL</sequence>
<dbReference type="EMBL" id="CP002194">
    <property type="protein sequence ID" value="AFD27985.1"/>
    <property type="molecule type" value="Genomic_DNA"/>
</dbReference>
<dbReference type="AlphaFoldDB" id="H8H388"/>
<keyword evidence="2" id="KW-1185">Reference proteome</keyword>
<accession>H8H388</accession>
<name>H8H388_DEIGI</name>
<evidence type="ECO:0000313" key="2">
    <source>
        <dbReference type="Proteomes" id="UP000007575"/>
    </source>
</evidence>
<dbReference type="Proteomes" id="UP000007575">
    <property type="component" value="Plasmid P3"/>
</dbReference>
<dbReference type="HOGENOM" id="CLU_3422829_0_0_0"/>
<geneLocation type="plasmid" evidence="1 2">
    <name>P3</name>
</geneLocation>